<dbReference type="InterPro" id="IPR019956">
    <property type="entry name" value="Ubiquitin_dom"/>
</dbReference>
<evidence type="ECO:0000256" key="8">
    <source>
        <dbReference type="ARBA" id="ARBA00045528"/>
    </source>
</evidence>
<evidence type="ECO:0000256" key="9">
    <source>
        <dbReference type="ARBA" id="ARBA00046676"/>
    </source>
</evidence>
<dbReference type="InterPro" id="IPR011332">
    <property type="entry name" value="Ribosomal_zn-bd"/>
</dbReference>
<dbReference type="GO" id="GO:1990904">
    <property type="term" value="C:ribonucleoprotein complex"/>
    <property type="evidence" value="ECO:0007669"/>
    <property type="project" value="UniProtKB-KW"/>
</dbReference>
<name>A0A4X1TUF0_PIG</name>
<evidence type="ECO:0000256" key="7">
    <source>
        <dbReference type="ARBA" id="ARBA00035296"/>
    </source>
</evidence>
<dbReference type="Pfam" id="PF00240">
    <property type="entry name" value="ubiquitin"/>
    <property type="match status" value="1"/>
</dbReference>
<dbReference type="Ensembl" id="ENSSSCT00070022928.1">
    <property type="protein sequence ID" value="ENSSSCP00070018968.1"/>
    <property type="gene ID" value="ENSSSCG00070011759.1"/>
</dbReference>
<feature type="compositionally biased region" description="Basic and acidic residues" evidence="10">
    <location>
        <begin position="33"/>
        <end position="43"/>
    </location>
</feature>
<evidence type="ECO:0000313" key="13">
    <source>
        <dbReference type="Proteomes" id="UP000314985"/>
    </source>
</evidence>
<feature type="domain" description="Ubiquitin-like" evidence="11">
    <location>
        <begin position="15"/>
        <end position="78"/>
    </location>
</feature>
<protein>
    <recommendedName>
        <fullName evidence="7">Ubiquitin-ribosomal protein eS31 fusion protein</fullName>
    </recommendedName>
</protein>
<proteinExistence type="inferred from homology"/>
<dbReference type="PROSITE" id="PS50053">
    <property type="entry name" value="UBIQUITIN_2"/>
    <property type="match status" value="1"/>
</dbReference>
<keyword evidence="3" id="KW-1017">Isopeptide bond</keyword>
<reference evidence="12 13" key="1">
    <citation type="submission" date="2017-08" db="EMBL/GenBank/DDBJ databases">
        <title>USMARCv1.0.</title>
        <authorList>
            <person name="Hannum G.I."/>
            <person name="Koren S."/>
            <person name="Schroeder S.G."/>
            <person name="Chin S.C."/>
            <person name="Nonneman D.J."/>
            <person name="Becker S.A."/>
            <person name="Rosen B.D."/>
            <person name="Bickhart D.M."/>
            <person name="Putnam N.H."/>
            <person name="Green R.E."/>
            <person name="Tuggle C.K."/>
            <person name="Liu H."/>
            <person name="Rohrer G.A."/>
            <person name="Warr A."/>
            <person name="Hall R."/>
            <person name="Kim K."/>
            <person name="Hume D.A."/>
            <person name="Talbot R."/>
            <person name="Chow W."/>
            <person name="Howe K."/>
            <person name="Schwartz A.S."/>
            <person name="Watson M."/>
            <person name="Archibald A.L."/>
            <person name="Phillippy A.M."/>
            <person name="Smith T.P.L."/>
        </authorList>
    </citation>
    <scope>NUCLEOTIDE SEQUENCE [LARGE SCALE GENOMIC DNA]</scope>
</reference>
<dbReference type="AlphaFoldDB" id="A0A4X1TUF0"/>
<dbReference type="Proteomes" id="UP000314985">
    <property type="component" value="Chromosome 3"/>
</dbReference>
<comment type="function">
    <text evidence="8">Component of the 40S subunit of the ribosome. Part of the small subunit (SSU) processome, first precursor of the small eukaryotic ribosomal subunit. During the assembly of the SSU processome in the nucleolus, many ribosome biogenesis factors, an RNA chaperone and ribosomal proteins associate with the nascent pre-rRNA and work in concert to generate RNA folding, modifications, rearrangements and cleavage as well as targeted degradation of pre-ribosomal RNA by the RNA exosome.</text>
</comment>
<dbReference type="SMART" id="SM01402">
    <property type="entry name" value="Ribosomal_S27"/>
    <property type="match status" value="1"/>
</dbReference>
<accession>A0A4X1TUF0</accession>
<evidence type="ECO:0000313" key="12">
    <source>
        <dbReference type="Ensembl" id="ENSSSCP00070018968.1"/>
    </source>
</evidence>
<evidence type="ECO:0000256" key="2">
    <source>
        <dbReference type="ARBA" id="ARBA00009891"/>
    </source>
</evidence>
<dbReference type="Gene3D" id="3.10.20.90">
    <property type="entry name" value="Phosphatidylinositol 3-kinase Catalytic Subunit, Chain A, domain 1"/>
    <property type="match status" value="1"/>
</dbReference>
<comment type="subunit">
    <text evidence="9">Part of the 40S ribosomal subunit. Part of the small subunit (SSU) processome, composed of more than 70 proteins and the RNA chaperone small nucleolar RNA (snoRNA) U3.</text>
</comment>
<dbReference type="InterPro" id="IPR002906">
    <property type="entry name" value="Ribosomal_eS31"/>
</dbReference>
<keyword evidence="5" id="KW-0689">Ribosomal protein</keyword>
<sequence>MVEPRVCPVPGCGCLQIGQSNLTAKTTNLKVEPSDAIEKETTKTQETAGIPPERQRPIFAGKQPEDGHTVSEYNIQEEFPSWHVERRKKSCTIPKKSKQRRKKVKLAVLKYDTGDENGKISPLPWQRPSGECGARVFPASCFDRHYCGTYYLTYCFNKSEDK</sequence>
<dbReference type="InterPro" id="IPR029071">
    <property type="entry name" value="Ubiquitin-like_domsf"/>
</dbReference>
<comment type="similarity">
    <text evidence="2">In the C-terminal section; belongs to the eukaryotic ribosomal protein eS31 family.</text>
</comment>
<dbReference type="Gene3D" id="6.20.50.150">
    <property type="match status" value="1"/>
</dbReference>
<evidence type="ECO:0000256" key="4">
    <source>
        <dbReference type="ARBA" id="ARBA00022833"/>
    </source>
</evidence>
<evidence type="ECO:0000256" key="5">
    <source>
        <dbReference type="ARBA" id="ARBA00022980"/>
    </source>
</evidence>
<dbReference type="InterPro" id="IPR000626">
    <property type="entry name" value="Ubiquitin-like_dom"/>
</dbReference>
<keyword evidence="6" id="KW-0687">Ribonucleoprotein</keyword>
<dbReference type="Pfam" id="PF01599">
    <property type="entry name" value="Ribosomal_S27"/>
    <property type="match status" value="1"/>
</dbReference>
<dbReference type="InterPro" id="IPR050158">
    <property type="entry name" value="Ubiquitin_ubiquitin-like"/>
</dbReference>
<dbReference type="SUPFAM" id="SSF54236">
    <property type="entry name" value="Ubiquitin-like"/>
    <property type="match status" value="1"/>
</dbReference>
<dbReference type="PRINTS" id="PR00348">
    <property type="entry name" value="UBIQUITIN"/>
</dbReference>
<dbReference type="SUPFAM" id="SSF57829">
    <property type="entry name" value="Zn-binding ribosomal proteins"/>
    <property type="match status" value="1"/>
</dbReference>
<comment type="similarity">
    <text evidence="1">In the N-terminal section; belongs to the ubiquitin family.</text>
</comment>
<dbReference type="PANTHER" id="PTHR10666">
    <property type="entry name" value="UBIQUITIN"/>
    <property type="match status" value="1"/>
</dbReference>
<dbReference type="GO" id="GO:0006412">
    <property type="term" value="P:translation"/>
    <property type="evidence" value="ECO:0007669"/>
    <property type="project" value="InterPro"/>
</dbReference>
<dbReference type="InterPro" id="IPR038582">
    <property type="entry name" value="Ribosomal_eS31_euk-type_sf"/>
</dbReference>
<evidence type="ECO:0000256" key="3">
    <source>
        <dbReference type="ARBA" id="ARBA00022499"/>
    </source>
</evidence>
<evidence type="ECO:0000256" key="1">
    <source>
        <dbReference type="ARBA" id="ARBA00008373"/>
    </source>
</evidence>
<organism evidence="12 13">
    <name type="scientific">Sus scrofa</name>
    <name type="common">Pig</name>
    <dbReference type="NCBI Taxonomy" id="9823"/>
    <lineage>
        <taxon>Eukaryota</taxon>
        <taxon>Metazoa</taxon>
        <taxon>Chordata</taxon>
        <taxon>Craniata</taxon>
        <taxon>Vertebrata</taxon>
        <taxon>Euteleostomi</taxon>
        <taxon>Mammalia</taxon>
        <taxon>Eutheria</taxon>
        <taxon>Laurasiatheria</taxon>
        <taxon>Artiodactyla</taxon>
        <taxon>Suina</taxon>
        <taxon>Suidae</taxon>
        <taxon>Sus</taxon>
    </lineage>
</organism>
<keyword evidence="4" id="KW-0862">Zinc</keyword>
<dbReference type="GO" id="GO:0005840">
    <property type="term" value="C:ribosome"/>
    <property type="evidence" value="ECO:0007669"/>
    <property type="project" value="UniProtKB-KW"/>
</dbReference>
<evidence type="ECO:0000256" key="6">
    <source>
        <dbReference type="ARBA" id="ARBA00023274"/>
    </source>
</evidence>
<dbReference type="GO" id="GO:0003735">
    <property type="term" value="F:structural constituent of ribosome"/>
    <property type="evidence" value="ECO:0007669"/>
    <property type="project" value="InterPro"/>
</dbReference>
<evidence type="ECO:0000256" key="10">
    <source>
        <dbReference type="SAM" id="MobiDB-lite"/>
    </source>
</evidence>
<reference evidence="12" key="2">
    <citation type="submission" date="2025-08" db="UniProtKB">
        <authorList>
            <consortium name="Ensembl"/>
        </authorList>
    </citation>
    <scope>IDENTIFICATION</scope>
</reference>
<feature type="region of interest" description="Disordered" evidence="10">
    <location>
        <begin position="33"/>
        <end position="67"/>
    </location>
</feature>
<evidence type="ECO:0000259" key="11">
    <source>
        <dbReference type="PROSITE" id="PS50053"/>
    </source>
</evidence>